<evidence type="ECO:0000259" key="4">
    <source>
        <dbReference type="PROSITE" id="PS51462"/>
    </source>
</evidence>
<dbReference type="Proteomes" id="UP001055460">
    <property type="component" value="Chromosome"/>
</dbReference>
<keyword evidence="2 3" id="KW-0378">Hydrolase</keyword>
<dbReference type="EMBL" id="CP098807">
    <property type="protein sequence ID" value="USJ22193.1"/>
    <property type="molecule type" value="Genomic_DNA"/>
</dbReference>
<name>A0A9Q9D846_ENSAD</name>
<dbReference type="PROSITE" id="PS51462">
    <property type="entry name" value="NUDIX"/>
    <property type="match status" value="1"/>
</dbReference>
<dbReference type="InterPro" id="IPR015797">
    <property type="entry name" value="NUDIX_hydrolase-like_dom_sf"/>
</dbReference>
<dbReference type="Gene3D" id="3.90.79.10">
    <property type="entry name" value="Nucleoside Triphosphate Pyrophosphohydrolase"/>
    <property type="match status" value="1"/>
</dbReference>
<dbReference type="AlphaFoldDB" id="A0A9Q9D846"/>
<comment type="cofactor">
    <cofactor evidence="1">
        <name>Mg(2+)</name>
        <dbReference type="ChEBI" id="CHEBI:18420"/>
    </cofactor>
</comment>
<evidence type="ECO:0000256" key="2">
    <source>
        <dbReference type="ARBA" id="ARBA00022801"/>
    </source>
</evidence>
<dbReference type="GO" id="GO:0016787">
    <property type="term" value="F:hydrolase activity"/>
    <property type="evidence" value="ECO:0007669"/>
    <property type="project" value="UniProtKB-KW"/>
</dbReference>
<dbReference type="InterPro" id="IPR020476">
    <property type="entry name" value="Nudix_hydrolase"/>
</dbReference>
<dbReference type="Pfam" id="PF00293">
    <property type="entry name" value="NUDIX"/>
    <property type="match status" value="1"/>
</dbReference>
<dbReference type="InterPro" id="IPR000086">
    <property type="entry name" value="NUDIX_hydrolase_dom"/>
</dbReference>
<dbReference type="PANTHER" id="PTHR43046:SF2">
    <property type="entry name" value="8-OXO-DGTP DIPHOSPHATASE-RELATED"/>
    <property type="match status" value="1"/>
</dbReference>
<reference evidence="5" key="1">
    <citation type="submission" date="2022-06" db="EMBL/GenBank/DDBJ databases">
        <title>Physiological and biochemical characterization and genomic elucidation of a strain of the genus Ensifer adhaerens M8 that combines arsenic oxidation and chromium reduction.</title>
        <authorList>
            <person name="Li X."/>
            <person name="Yu c."/>
        </authorList>
    </citation>
    <scope>NUCLEOTIDE SEQUENCE</scope>
    <source>
        <strain evidence="5">M8</strain>
    </source>
</reference>
<proteinExistence type="inferred from homology"/>
<evidence type="ECO:0000256" key="1">
    <source>
        <dbReference type="ARBA" id="ARBA00001946"/>
    </source>
</evidence>
<comment type="similarity">
    <text evidence="3">Belongs to the Nudix hydrolase family.</text>
</comment>
<feature type="domain" description="Nudix hydrolase" evidence="4">
    <location>
        <begin position="17"/>
        <end position="148"/>
    </location>
</feature>
<dbReference type="PRINTS" id="PR00502">
    <property type="entry name" value="NUDIXFAMILY"/>
</dbReference>
<organism evidence="5 6">
    <name type="scientific">Ensifer adhaerens</name>
    <name type="common">Sinorhizobium morelense</name>
    <dbReference type="NCBI Taxonomy" id="106592"/>
    <lineage>
        <taxon>Bacteria</taxon>
        <taxon>Pseudomonadati</taxon>
        <taxon>Pseudomonadota</taxon>
        <taxon>Alphaproteobacteria</taxon>
        <taxon>Hyphomicrobiales</taxon>
        <taxon>Rhizobiaceae</taxon>
        <taxon>Sinorhizobium/Ensifer group</taxon>
        <taxon>Ensifer</taxon>
    </lineage>
</organism>
<protein>
    <submittedName>
        <fullName evidence="5">NUDIX domain-containing protein</fullName>
    </submittedName>
</protein>
<sequence length="153" mass="16466">MKSYIQALREKVGSGLLLCPSVAAVIVDSDGRVLLQEKASGEGWSLPAGAIEPGETPVDAVIREVMEETGYPVSVERILGVFGGEAFRYTYPNGDHVEYVVTLYRCRIVGSQQPINDGETKSLRYFAPADMPDLGLPYPKALLFAASPASVSD</sequence>
<dbReference type="PROSITE" id="PS00893">
    <property type="entry name" value="NUDIX_BOX"/>
    <property type="match status" value="1"/>
</dbReference>
<evidence type="ECO:0000313" key="6">
    <source>
        <dbReference type="Proteomes" id="UP001055460"/>
    </source>
</evidence>
<dbReference type="InterPro" id="IPR020084">
    <property type="entry name" value="NUDIX_hydrolase_CS"/>
</dbReference>
<evidence type="ECO:0000256" key="3">
    <source>
        <dbReference type="RuleBase" id="RU003476"/>
    </source>
</evidence>
<gene>
    <name evidence="5" type="ORF">NE863_12820</name>
</gene>
<dbReference type="PANTHER" id="PTHR43046">
    <property type="entry name" value="GDP-MANNOSE MANNOSYL HYDROLASE"/>
    <property type="match status" value="1"/>
</dbReference>
<accession>A0A9Q9D846</accession>
<dbReference type="SUPFAM" id="SSF55811">
    <property type="entry name" value="Nudix"/>
    <property type="match status" value="1"/>
</dbReference>
<dbReference type="RefSeq" id="WP_176960328.1">
    <property type="nucleotide sequence ID" value="NZ_CAXURO020000001.1"/>
</dbReference>
<evidence type="ECO:0000313" key="5">
    <source>
        <dbReference type="EMBL" id="USJ22193.1"/>
    </source>
</evidence>